<dbReference type="AlphaFoldDB" id="A0A401GYH3"/>
<evidence type="ECO:0000256" key="2">
    <source>
        <dbReference type="SAM" id="SignalP"/>
    </source>
</evidence>
<keyword evidence="4" id="KW-1185">Reference proteome</keyword>
<name>A0A401GYH3_9APHY</name>
<sequence length="465" mass="52507">MRLTAIVFLAFLGATQASWFSSPEYASWSSAQLQSWLAEHNVPVPSASTTPSLADLQALVKQNWDAAASWTADQSTRAQVAFAELKADAFDAWDESRLKEFLLEQGVVNPSGPREQLVLLAKQKYAQASSLASTVSASASTAVYGDWKHQASKSASSAVAQATEDIAQVMDDTKDYVYSTWDDNRLRAYLEEHGVIETKTQATRNQLLAHMRDCYAKVADPIWEAWSDSYIHNWLIDHGIIQSTTQKKRDQYLDLMRKYYYDAYDTVYSSWTNSQVKAWLVERGVIKSEAQLQREKMMKLISDNYVHAQDTVWSAWSDSQMKEWLVEHGYIKSDAQKARDELVDLMNTKYREVSARTAPYLVWPDARLRAFLRERGVSEEALPTSRPGLLQETRIRYVQASTGAEALFARVREVINGGVEVAEEQLGKVLEILTGGVERAGEKAKEEKAYVEKEVDEKGTKKVEL</sequence>
<protein>
    <recommendedName>
        <fullName evidence="5">Meiotic sister chromatid recombination protein</fullName>
    </recommendedName>
</protein>
<dbReference type="EMBL" id="BFAD01000010">
    <property type="protein sequence ID" value="GBE86964.1"/>
    <property type="molecule type" value="Genomic_DNA"/>
</dbReference>
<evidence type="ECO:0000313" key="3">
    <source>
        <dbReference type="EMBL" id="GBE86964.1"/>
    </source>
</evidence>
<organism evidence="3 4">
    <name type="scientific">Sparassis crispa</name>
    <dbReference type="NCBI Taxonomy" id="139825"/>
    <lineage>
        <taxon>Eukaryota</taxon>
        <taxon>Fungi</taxon>
        <taxon>Dikarya</taxon>
        <taxon>Basidiomycota</taxon>
        <taxon>Agaricomycotina</taxon>
        <taxon>Agaricomycetes</taxon>
        <taxon>Polyporales</taxon>
        <taxon>Sparassidaceae</taxon>
        <taxon>Sparassis</taxon>
    </lineage>
</organism>
<gene>
    <name evidence="3" type="ORF">SCP_1002090</name>
</gene>
<reference evidence="3 4" key="1">
    <citation type="journal article" date="2018" name="Sci. Rep.">
        <title>Genome sequence of the cauliflower mushroom Sparassis crispa (Hanabiratake) and its association with beneficial usage.</title>
        <authorList>
            <person name="Kiyama R."/>
            <person name="Furutani Y."/>
            <person name="Kawaguchi K."/>
            <person name="Nakanishi T."/>
        </authorList>
    </citation>
    <scope>NUCLEOTIDE SEQUENCE [LARGE SCALE GENOMIC DNA]</scope>
</reference>
<dbReference type="InParanoid" id="A0A401GYH3"/>
<dbReference type="GeneID" id="38783881"/>
<keyword evidence="2" id="KW-0732">Signal</keyword>
<dbReference type="RefSeq" id="XP_027617877.1">
    <property type="nucleotide sequence ID" value="XM_027762076.1"/>
</dbReference>
<proteinExistence type="predicted"/>
<evidence type="ECO:0000256" key="1">
    <source>
        <dbReference type="SAM" id="MobiDB-lite"/>
    </source>
</evidence>
<feature type="region of interest" description="Disordered" evidence="1">
    <location>
        <begin position="440"/>
        <end position="465"/>
    </location>
</feature>
<feature type="chain" id="PRO_5019099057" description="Meiotic sister chromatid recombination protein" evidence="2">
    <location>
        <begin position="18"/>
        <end position="465"/>
    </location>
</feature>
<feature type="signal peptide" evidence="2">
    <location>
        <begin position="1"/>
        <end position="17"/>
    </location>
</feature>
<evidence type="ECO:0000313" key="4">
    <source>
        <dbReference type="Proteomes" id="UP000287166"/>
    </source>
</evidence>
<comment type="caution">
    <text evidence="3">The sequence shown here is derived from an EMBL/GenBank/DDBJ whole genome shotgun (WGS) entry which is preliminary data.</text>
</comment>
<dbReference type="Pfam" id="PF10281">
    <property type="entry name" value="Ish1"/>
    <property type="match status" value="5"/>
</dbReference>
<evidence type="ECO:0008006" key="5">
    <source>
        <dbReference type="Google" id="ProtNLM"/>
    </source>
</evidence>
<dbReference type="OrthoDB" id="2527403at2759"/>
<dbReference type="Proteomes" id="UP000287166">
    <property type="component" value="Unassembled WGS sequence"/>
</dbReference>
<dbReference type="InterPro" id="IPR018803">
    <property type="entry name" value="Ish1/Msc1-like"/>
</dbReference>
<accession>A0A401GYH3</accession>
<dbReference type="STRING" id="139825.A0A401GYH3"/>